<dbReference type="EMBL" id="JAUDDZ010000007">
    <property type="protein sequence ID" value="MDM8275085.1"/>
    <property type="molecule type" value="Genomic_DNA"/>
</dbReference>
<evidence type="ECO:0000313" key="2">
    <source>
        <dbReference type="Proteomes" id="UP001529421"/>
    </source>
</evidence>
<gene>
    <name evidence="1" type="ORF">QUW28_06175</name>
</gene>
<protein>
    <submittedName>
        <fullName evidence="1">Uncharacterized protein</fullName>
    </submittedName>
</protein>
<reference evidence="2" key="1">
    <citation type="submission" date="2023-06" db="EMBL/GenBank/DDBJ databases">
        <title>Identification and characterization of horizontal gene transfer across gut microbiota members of farm animals based on homology search.</title>
        <authorList>
            <person name="Zeman M."/>
            <person name="Kubasova T."/>
            <person name="Jahodarova E."/>
            <person name="Nykrynova M."/>
            <person name="Rychlik I."/>
        </authorList>
    </citation>
    <scope>NUCLEOTIDE SEQUENCE [LARGE SCALE GENOMIC DNA]</scope>
    <source>
        <strain evidence="2">154_Feed</strain>
    </source>
</reference>
<evidence type="ECO:0000313" key="1">
    <source>
        <dbReference type="EMBL" id="MDM8275085.1"/>
    </source>
</evidence>
<comment type="caution">
    <text evidence="1">The sequence shown here is derived from an EMBL/GenBank/DDBJ whole genome shotgun (WGS) entry which is preliminary data.</text>
</comment>
<sequence>MFLFQIDWNKKQAQVEGEMIEVASEVVLFSFQQDGERFRVACAHGPDGSLGLCEASRGPWTRWCYGSESHRRRLVMPVPTVERLCREWGAAGAGQLACVLAVRYTGFACLSEVQRHLDEKKLSYTLVGDEA</sequence>
<dbReference type="RefSeq" id="WP_289545150.1">
    <property type="nucleotide sequence ID" value="NZ_JAUDDZ010000007.1"/>
</dbReference>
<accession>A0ABT7V9B3</accession>
<proteinExistence type="predicted"/>
<dbReference type="Proteomes" id="UP001529421">
    <property type="component" value="Unassembled WGS sequence"/>
</dbReference>
<keyword evidence="2" id="KW-1185">Reference proteome</keyword>
<organism evidence="1 2">
    <name type="scientific">Enorma phocaeensis</name>
    <dbReference type="NCBI Taxonomy" id="1871019"/>
    <lineage>
        <taxon>Bacteria</taxon>
        <taxon>Bacillati</taxon>
        <taxon>Actinomycetota</taxon>
        <taxon>Coriobacteriia</taxon>
        <taxon>Coriobacteriales</taxon>
        <taxon>Coriobacteriaceae</taxon>
        <taxon>Enorma</taxon>
    </lineage>
</organism>
<name>A0ABT7V9B3_9ACTN</name>
<reference evidence="1 2" key="2">
    <citation type="submission" date="2023-06" db="EMBL/GenBank/DDBJ databases">
        <authorList>
            <person name="Zeman M."/>
            <person name="Kubasova T."/>
            <person name="Jahodarova E."/>
            <person name="Nykrynova M."/>
            <person name="Rychlik I."/>
        </authorList>
    </citation>
    <scope>NUCLEOTIDE SEQUENCE [LARGE SCALE GENOMIC DNA]</scope>
    <source>
        <strain evidence="1 2">154_Feed</strain>
    </source>
</reference>